<evidence type="ECO:0000313" key="6">
    <source>
        <dbReference type="EMBL" id="SEE09183.1"/>
    </source>
</evidence>
<evidence type="ECO:0000259" key="4">
    <source>
        <dbReference type="Pfam" id="PF00534"/>
    </source>
</evidence>
<dbReference type="AlphaFoldDB" id="A0A1H5G0G6"/>
<evidence type="ECO:0000256" key="3">
    <source>
        <dbReference type="ARBA" id="ARBA00022679"/>
    </source>
</evidence>
<dbReference type="PANTHER" id="PTHR45947">
    <property type="entry name" value="SULFOQUINOVOSYL TRANSFERASE SQD2"/>
    <property type="match status" value="1"/>
</dbReference>
<accession>A0A1H5G0G6</accession>
<organism evidence="6 7">
    <name type="scientific">Arthrobacter alpinus</name>
    <dbReference type="NCBI Taxonomy" id="656366"/>
    <lineage>
        <taxon>Bacteria</taxon>
        <taxon>Bacillati</taxon>
        <taxon>Actinomycetota</taxon>
        <taxon>Actinomycetes</taxon>
        <taxon>Micrococcales</taxon>
        <taxon>Micrococcaceae</taxon>
        <taxon>Arthrobacter</taxon>
    </lineage>
</organism>
<dbReference type="Pfam" id="PF00534">
    <property type="entry name" value="Glycos_transf_1"/>
    <property type="match status" value="1"/>
</dbReference>
<dbReference type="EMBL" id="FNTV01000001">
    <property type="protein sequence ID" value="SEE09183.1"/>
    <property type="molecule type" value="Genomic_DNA"/>
</dbReference>
<evidence type="ECO:0000256" key="2">
    <source>
        <dbReference type="ARBA" id="ARBA00022676"/>
    </source>
</evidence>
<dbReference type="Pfam" id="PF13439">
    <property type="entry name" value="Glyco_transf_4"/>
    <property type="match status" value="1"/>
</dbReference>
<keyword evidence="2 6" id="KW-0328">Glycosyltransferase</keyword>
<dbReference type="PANTHER" id="PTHR45947:SF3">
    <property type="entry name" value="SULFOQUINOVOSYL TRANSFERASE SQD2"/>
    <property type="match status" value="1"/>
</dbReference>
<dbReference type="Gene3D" id="3.40.50.2000">
    <property type="entry name" value="Glycogen Phosphorylase B"/>
    <property type="match status" value="2"/>
</dbReference>
<dbReference type="SUPFAM" id="SSF53756">
    <property type="entry name" value="UDP-Glycosyltransferase/glycogen phosphorylase"/>
    <property type="match status" value="1"/>
</dbReference>
<dbReference type="CDD" id="cd03814">
    <property type="entry name" value="GT4-like"/>
    <property type="match status" value="1"/>
</dbReference>
<name>A0A1H5G0G6_9MICC</name>
<feature type="domain" description="Glycosyl transferase family 1" evidence="4">
    <location>
        <begin position="191"/>
        <end position="344"/>
    </location>
</feature>
<evidence type="ECO:0000259" key="5">
    <source>
        <dbReference type="Pfam" id="PF13439"/>
    </source>
</evidence>
<sequence length="381" mass="41640">MKVAIVAESFLPEMNGVTHSLLKILQHLDARGDQVLVIAPSTLENAPCLVEGATVRRLPAVPLAGYRNIRIAVGGVARVKTLLAEFNPDVVHLASPFVLGWRAVRGASALGIPSVAVYQTDVPGYAARYGMPFLENWAWQRVERIHTAATKTLVPSTDSLQKLRGHGIPRIELWRRGVDTERFHPEKRSAVFRQKVAPQGQKIIGYVGRLALEKQVEDLAVLASIPDTQLVIVGDGPQREYLEQILPNAYFTGFLGGEELASAMASFDLFVHPGELETFCQTIQEAMACGVPVVATGRGGPVDLVDSSRTGWLYAPGDLLQLRDYVLDLMGDEAKRTAFGAAAFHQVQGRSWHVVCEQLMDIYSQAIADHPRLPAALKGIR</sequence>
<dbReference type="GO" id="GO:0016758">
    <property type="term" value="F:hexosyltransferase activity"/>
    <property type="evidence" value="ECO:0007669"/>
    <property type="project" value="TreeGrafter"/>
</dbReference>
<keyword evidence="3 6" id="KW-0808">Transferase</keyword>
<dbReference type="GO" id="GO:1901137">
    <property type="term" value="P:carbohydrate derivative biosynthetic process"/>
    <property type="evidence" value="ECO:0007669"/>
    <property type="project" value="UniProtKB-ARBA"/>
</dbReference>
<proteinExistence type="predicted"/>
<protein>
    <recommendedName>
        <fullName evidence="1">D-inositol 3-phosphate glycosyltransferase</fullName>
    </recommendedName>
</protein>
<dbReference type="InterPro" id="IPR050194">
    <property type="entry name" value="Glycosyltransferase_grp1"/>
</dbReference>
<dbReference type="InterPro" id="IPR001296">
    <property type="entry name" value="Glyco_trans_1"/>
</dbReference>
<evidence type="ECO:0000256" key="1">
    <source>
        <dbReference type="ARBA" id="ARBA00021292"/>
    </source>
</evidence>
<gene>
    <name evidence="6" type="ORF">SAMN04489740_0641</name>
</gene>
<dbReference type="Proteomes" id="UP000182725">
    <property type="component" value="Unassembled WGS sequence"/>
</dbReference>
<reference evidence="6 7" key="1">
    <citation type="submission" date="2016-10" db="EMBL/GenBank/DDBJ databases">
        <authorList>
            <person name="de Groot N.N."/>
        </authorList>
    </citation>
    <scope>NUCLEOTIDE SEQUENCE [LARGE SCALE GENOMIC DNA]</scope>
    <source>
        <strain evidence="6 7">DSM 22274</strain>
    </source>
</reference>
<dbReference type="RefSeq" id="WP_074710428.1">
    <property type="nucleotide sequence ID" value="NZ_FNTV01000001.1"/>
</dbReference>
<evidence type="ECO:0000313" key="7">
    <source>
        <dbReference type="Proteomes" id="UP000182725"/>
    </source>
</evidence>
<dbReference type="InterPro" id="IPR028098">
    <property type="entry name" value="Glyco_trans_4-like_N"/>
</dbReference>
<feature type="domain" description="Glycosyltransferase subfamily 4-like N-terminal" evidence="5">
    <location>
        <begin position="15"/>
        <end position="182"/>
    </location>
</feature>